<feature type="transmembrane region" description="Helical" evidence="1">
    <location>
        <begin position="6"/>
        <end position="27"/>
    </location>
</feature>
<sequence>MTKVRLLMILITLIIIGVFGTIGILFARGYRFDTEKLELLPKGLLVANSEPNGAQVYVDGKLETATNATISLSPGPHAVEIKKEGFLTWQKTIEVAKEEVTQVDAFLVSTAPNLSALTFSGAINPVSNKDLTSIAYAIAPNGDNGEKAGLWVIETVNLPLGFNRSSRQITNGDLTEATWEWSPNGSEILLTTSEGAFLLDASKYTPQNQLVNIITELNDISRAWEEENQKQIESRLEKLPDELAQIFEKSAKGILFSPDEDRILYTASGSASIPEGFIDPLPGASTQKEEREITDGNTYVYDTKEDKNFKVGTSNDIIHWLPNSVNLISPKENEIKVMDYDGTNNLTVFSGNYSFPHAYSSSSANRILILTNLGAQDSPTNLYWLGLR</sequence>
<dbReference type="EMBL" id="LCFQ01000013">
    <property type="protein sequence ID" value="KKS96900.1"/>
    <property type="molecule type" value="Genomic_DNA"/>
</dbReference>
<reference evidence="3 4" key="1">
    <citation type="journal article" date="2015" name="Nature">
        <title>rRNA introns, odd ribosomes, and small enigmatic genomes across a large radiation of phyla.</title>
        <authorList>
            <person name="Brown C.T."/>
            <person name="Hug L.A."/>
            <person name="Thomas B.C."/>
            <person name="Sharon I."/>
            <person name="Castelle C.J."/>
            <person name="Singh A."/>
            <person name="Wilkins M.J."/>
            <person name="Williams K.H."/>
            <person name="Banfield J.F."/>
        </authorList>
    </citation>
    <scope>NUCLEOTIDE SEQUENCE [LARGE SCALE GENOMIC DNA]</scope>
</reference>
<dbReference type="STRING" id="1618578.UV74_C0013G0022"/>
<dbReference type="AlphaFoldDB" id="A0A0G1DG72"/>
<evidence type="ECO:0000259" key="2">
    <source>
        <dbReference type="Pfam" id="PF08308"/>
    </source>
</evidence>
<evidence type="ECO:0000256" key="1">
    <source>
        <dbReference type="SAM" id="Phobius"/>
    </source>
</evidence>
<name>A0A0G1DG72_9BACT</name>
<proteinExistence type="predicted"/>
<feature type="domain" description="PEGA" evidence="2">
    <location>
        <begin position="44"/>
        <end position="108"/>
    </location>
</feature>
<dbReference type="Proteomes" id="UP000034090">
    <property type="component" value="Unassembled WGS sequence"/>
</dbReference>
<accession>A0A0G1DG72</accession>
<evidence type="ECO:0000313" key="3">
    <source>
        <dbReference type="EMBL" id="KKS96900.1"/>
    </source>
</evidence>
<dbReference type="SUPFAM" id="SSF82171">
    <property type="entry name" value="DPP6 N-terminal domain-like"/>
    <property type="match status" value="1"/>
</dbReference>
<evidence type="ECO:0000313" key="4">
    <source>
        <dbReference type="Proteomes" id="UP000034090"/>
    </source>
</evidence>
<keyword evidence="1" id="KW-1133">Transmembrane helix</keyword>
<dbReference type="InterPro" id="IPR013229">
    <property type="entry name" value="PEGA"/>
</dbReference>
<protein>
    <submittedName>
        <fullName evidence="3">PEGA domain protein</fullName>
    </submittedName>
</protein>
<keyword evidence="1" id="KW-0472">Membrane</keyword>
<comment type="caution">
    <text evidence="3">The sequence shown here is derived from an EMBL/GenBank/DDBJ whole genome shotgun (WGS) entry which is preliminary data.</text>
</comment>
<keyword evidence="1" id="KW-0812">Transmembrane</keyword>
<gene>
    <name evidence="3" type="ORF">UV74_C0013G0022</name>
</gene>
<dbReference type="Pfam" id="PF08308">
    <property type="entry name" value="PEGA"/>
    <property type="match status" value="1"/>
</dbReference>
<organism evidence="3 4">
    <name type="scientific">Candidatus Woesebacteria bacterium GW2011_GWB1_43_14</name>
    <dbReference type="NCBI Taxonomy" id="1618578"/>
    <lineage>
        <taxon>Bacteria</taxon>
        <taxon>Candidatus Woeseibacteriota</taxon>
    </lineage>
</organism>